<accession>A0ABQ6CFQ8</accession>
<dbReference type="Pfam" id="PF02615">
    <property type="entry name" value="Ldh_2"/>
    <property type="match status" value="1"/>
</dbReference>
<organism evidence="3 4">
    <name type="scientific">Labrys miyagiensis</name>
    <dbReference type="NCBI Taxonomy" id="346912"/>
    <lineage>
        <taxon>Bacteria</taxon>
        <taxon>Pseudomonadati</taxon>
        <taxon>Pseudomonadota</taxon>
        <taxon>Alphaproteobacteria</taxon>
        <taxon>Hyphomicrobiales</taxon>
        <taxon>Xanthobacteraceae</taxon>
        <taxon>Labrys</taxon>
    </lineage>
</organism>
<evidence type="ECO:0000313" key="4">
    <source>
        <dbReference type="Proteomes" id="UP001156882"/>
    </source>
</evidence>
<keyword evidence="4" id="KW-1185">Reference proteome</keyword>
<name>A0ABQ6CFQ8_9HYPH</name>
<comment type="caution">
    <text evidence="3">The sequence shown here is derived from an EMBL/GenBank/DDBJ whole genome shotgun (WGS) entry which is preliminary data.</text>
</comment>
<dbReference type="InterPro" id="IPR036111">
    <property type="entry name" value="Mal/L-sulfo/L-lacto_DH-like_sf"/>
</dbReference>
<evidence type="ECO:0000256" key="1">
    <source>
        <dbReference type="ARBA" id="ARBA00006056"/>
    </source>
</evidence>
<reference evidence="4" key="1">
    <citation type="journal article" date="2019" name="Int. J. Syst. Evol. Microbiol.">
        <title>The Global Catalogue of Microorganisms (GCM) 10K type strain sequencing project: providing services to taxonomists for standard genome sequencing and annotation.</title>
        <authorList>
            <consortium name="The Broad Institute Genomics Platform"/>
            <consortium name="The Broad Institute Genome Sequencing Center for Infectious Disease"/>
            <person name="Wu L."/>
            <person name="Ma J."/>
        </authorList>
    </citation>
    <scope>NUCLEOTIDE SEQUENCE [LARGE SCALE GENOMIC DNA]</scope>
    <source>
        <strain evidence="4">NBRC 101365</strain>
    </source>
</reference>
<dbReference type="PANTHER" id="PTHR11091">
    <property type="entry name" value="OXIDOREDUCTASE-RELATED"/>
    <property type="match status" value="1"/>
</dbReference>
<comment type="similarity">
    <text evidence="1">Belongs to the LDH2/MDH2 oxidoreductase family.</text>
</comment>
<dbReference type="RefSeq" id="WP_284311857.1">
    <property type="nucleotide sequence ID" value="NZ_BSPC01000015.1"/>
</dbReference>
<proteinExistence type="inferred from homology"/>
<keyword evidence="2" id="KW-0560">Oxidoreductase</keyword>
<dbReference type="Proteomes" id="UP001156882">
    <property type="component" value="Unassembled WGS sequence"/>
</dbReference>
<sequence length="330" mass="34206">MPRLTRQEAWDLAYRATIRAGANEATARSLADATVAAELAQRPAVGFAHLKDYLAAFACGRIAATVVPEVDYPAPALIHVDAKGAIGQLGFDMAFDELVSRASTYGIAILAQRGSYTTGELGYYARRLALKELVAIAATNGPALMTPGAGTPLVYCTNPLAFAAPVEGGLPLVIDQASSATAFVNIRQAAEQGLPIPDGWAVDAEGQPTTDAREAMKGALLAFGGSRGANIALMVEVLAAGLTGANWSLDAPSFAEGDRSPGIGLFVVALKPDLLTWDFAARLALQLDRLAANGVHIPGRSAASDGTIELPAALVATLEAYLKSALPLLR</sequence>
<protein>
    <submittedName>
        <fullName evidence="3">Malate dehydrogenase</fullName>
    </submittedName>
</protein>
<evidence type="ECO:0000313" key="3">
    <source>
        <dbReference type="EMBL" id="GLS18995.1"/>
    </source>
</evidence>
<dbReference type="EMBL" id="BSPC01000015">
    <property type="protein sequence ID" value="GLS18995.1"/>
    <property type="molecule type" value="Genomic_DNA"/>
</dbReference>
<dbReference type="Gene3D" id="3.30.1370.60">
    <property type="entry name" value="Hypothetical oxidoreductase yiak, domain 2"/>
    <property type="match status" value="1"/>
</dbReference>
<dbReference type="InterPro" id="IPR003767">
    <property type="entry name" value="Malate/L-lactate_DH-like"/>
</dbReference>
<dbReference type="InterPro" id="IPR043143">
    <property type="entry name" value="Mal/L-sulf/L-lact_DH-like_NADP"/>
</dbReference>
<evidence type="ECO:0000256" key="2">
    <source>
        <dbReference type="ARBA" id="ARBA00023002"/>
    </source>
</evidence>
<dbReference type="SUPFAM" id="SSF89733">
    <property type="entry name" value="L-sulfolactate dehydrogenase-like"/>
    <property type="match status" value="1"/>
</dbReference>
<gene>
    <name evidence="3" type="ORF">GCM10007874_20120</name>
</gene>
<dbReference type="Gene3D" id="1.10.1530.10">
    <property type="match status" value="1"/>
</dbReference>
<dbReference type="PANTHER" id="PTHR11091:SF0">
    <property type="entry name" value="MALATE DEHYDROGENASE"/>
    <property type="match status" value="1"/>
</dbReference>
<dbReference type="InterPro" id="IPR043144">
    <property type="entry name" value="Mal/L-sulf/L-lact_DH-like_ah"/>
</dbReference>